<dbReference type="InterPro" id="IPR013216">
    <property type="entry name" value="Methyltransf_11"/>
</dbReference>
<protein>
    <submittedName>
        <fullName evidence="3">Class I SAM-dependent methyltransferase</fullName>
        <ecNumber evidence="3">2.1.1.-</ecNumber>
    </submittedName>
</protein>
<gene>
    <name evidence="3" type="ORF">ACFPZN_15280</name>
</gene>
<dbReference type="EMBL" id="JBHSON010000018">
    <property type="protein sequence ID" value="MFC5746989.1"/>
    <property type="molecule type" value="Genomic_DNA"/>
</dbReference>
<proteinExistence type="predicted"/>
<feature type="domain" description="Methyltransferase type 11" evidence="2">
    <location>
        <begin position="133"/>
        <end position="229"/>
    </location>
</feature>
<dbReference type="GO" id="GO:0008168">
    <property type="term" value="F:methyltransferase activity"/>
    <property type="evidence" value="ECO:0007669"/>
    <property type="project" value="UniProtKB-KW"/>
</dbReference>
<dbReference type="InterPro" id="IPR029063">
    <property type="entry name" value="SAM-dependent_MTases_sf"/>
</dbReference>
<comment type="caution">
    <text evidence="3">The sequence shown here is derived from an EMBL/GenBank/DDBJ whole genome shotgun (WGS) entry which is preliminary data.</text>
</comment>
<evidence type="ECO:0000313" key="4">
    <source>
        <dbReference type="Proteomes" id="UP001596074"/>
    </source>
</evidence>
<keyword evidence="3" id="KW-0489">Methyltransferase</keyword>
<dbReference type="EC" id="2.1.1.-" evidence="3"/>
<dbReference type="PANTHER" id="PTHR43591:SF24">
    <property type="entry name" value="2-METHOXY-6-POLYPRENYL-1,4-BENZOQUINOL METHYLASE, MITOCHONDRIAL"/>
    <property type="match status" value="1"/>
</dbReference>
<dbReference type="Gene3D" id="3.40.50.150">
    <property type="entry name" value="Vaccinia Virus protein VP39"/>
    <property type="match status" value="1"/>
</dbReference>
<feature type="region of interest" description="Disordered" evidence="1">
    <location>
        <begin position="1"/>
        <end position="23"/>
    </location>
</feature>
<evidence type="ECO:0000256" key="1">
    <source>
        <dbReference type="SAM" id="MobiDB-lite"/>
    </source>
</evidence>
<organism evidence="3 4">
    <name type="scientific">Actinomadura rugatobispora</name>
    <dbReference type="NCBI Taxonomy" id="1994"/>
    <lineage>
        <taxon>Bacteria</taxon>
        <taxon>Bacillati</taxon>
        <taxon>Actinomycetota</taxon>
        <taxon>Actinomycetes</taxon>
        <taxon>Streptosporangiales</taxon>
        <taxon>Thermomonosporaceae</taxon>
        <taxon>Actinomadura</taxon>
    </lineage>
</organism>
<dbReference type="SUPFAM" id="SSF53335">
    <property type="entry name" value="S-adenosyl-L-methionine-dependent methyltransferases"/>
    <property type="match status" value="1"/>
</dbReference>
<name>A0ABW0ZUL2_9ACTN</name>
<dbReference type="RefSeq" id="WP_378282609.1">
    <property type="nucleotide sequence ID" value="NZ_JBHSON010000018.1"/>
</dbReference>
<sequence length="297" mass="31335">MTASMVRGGAARGGPSGKGHARDGSVRERILGLLDVPPPAASDAGPGYLDLIGPEEEPPPSIAQRVMESTFLPRIYERYWRPIGFNLAKGWPVGPDTAAEHALARTWLGLGSPGPAGRGTDGRRTGPPDMTVLDVACGPGNVTRALAAGVGEDGLVVGLDRAAGMLDRAAADTAEPQVGYVRGNAADLPFRDASFDAVCCFGALYLFEDPWGALDSMVRVLKPGGRLVVLTSRRPPLPLARLGGRAVTEITGVRLFGSGEVTGFLRGRGLTELKQRRYPAMQVVGARKRVPPVRARR</sequence>
<evidence type="ECO:0000259" key="2">
    <source>
        <dbReference type="Pfam" id="PF08241"/>
    </source>
</evidence>
<dbReference type="Proteomes" id="UP001596074">
    <property type="component" value="Unassembled WGS sequence"/>
</dbReference>
<evidence type="ECO:0000313" key="3">
    <source>
        <dbReference type="EMBL" id="MFC5746989.1"/>
    </source>
</evidence>
<keyword evidence="3" id="KW-0808">Transferase</keyword>
<dbReference type="PANTHER" id="PTHR43591">
    <property type="entry name" value="METHYLTRANSFERASE"/>
    <property type="match status" value="1"/>
</dbReference>
<dbReference type="Pfam" id="PF08241">
    <property type="entry name" value="Methyltransf_11"/>
    <property type="match status" value="1"/>
</dbReference>
<dbReference type="CDD" id="cd02440">
    <property type="entry name" value="AdoMet_MTases"/>
    <property type="match status" value="1"/>
</dbReference>
<accession>A0ABW0ZUL2</accession>
<reference evidence="4" key="1">
    <citation type="journal article" date="2019" name="Int. J. Syst. Evol. Microbiol.">
        <title>The Global Catalogue of Microorganisms (GCM) 10K type strain sequencing project: providing services to taxonomists for standard genome sequencing and annotation.</title>
        <authorList>
            <consortium name="The Broad Institute Genomics Platform"/>
            <consortium name="The Broad Institute Genome Sequencing Center for Infectious Disease"/>
            <person name="Wu L."/>
            <person name="Ma J."/>
        </authorList>
    </citation>
    <scope>NUCLEOTIDE SEQUENCE [LARGE SCALE GENOMIC DNA]</scope>
    <source>
        <strain evidence="4">KCTC 42087</strain>
    </source>
</reference>
<keyword evidence="4" id="KW-1185">Reference proteome</keyword>
<dbReference type="GO" id="GO:0032259">
    <property type="term" value="P:methylation"/>
    <property type="evidence" value="ECO:0007669"/>
    <property type="project" value="UniProtKB-KW"/>
</dbReference>